<organism evidence="2 3">
    <name type="scientific">Solilutibacter tolerans</name>
    <dbReference type="NCBI Taxonomy" id="1604334"/>
    <lineage>
        <taxon>Bacteria</taxon>
        <taxon>Pseudomonadati</taxon>
        <taxon>Pseudomonadota</taxon>
        <taxon>Gammaproteobacteria</taxon>
        <taxon>Lysobacterales</taxon>
        <taxon>Lysobacteraceae</taxon>
        <taxon>Solilutibacter</taxon>
    </lineage>
</organism>
<accession>A0A1N6N8Y5</accession>
<dbReference type="SUPFAM" id="SSF159594">
    <property type="entry name" value="XCC0632-like"/>
    <property type="match status" value="1"/>
</dbReference>
<reference evidence="3" key="1">
    <citation type="submission" date="2017-01" db="EMBL/GenBank/DDBJ databases">
        <authorList>
            <person name="Varghese N."/>
            <person name="Submissions S."/>
        </authorList>
    </citation>
    <scope>NUCLEOTIDE SEQUENCE [LARGE SCALE GENOMIC DNA]</scope>
    <source>
        <strain evidence="3">UM1</strain>
    </source>
</reference>
<dbReference type="InterPro" id="IPR005586">
    <property type="entry name" value="ABC_trans_aux"/>
</dbReference>
<protein>
    <submittedName>
        <fullName evidence="2">Cholesterol transport system auxiliary component</fullName>
    </submittedName>
</protein>
<gene>
    <name evidence="2" type="ORF">SAMN05421546_0162</name>
</gene>
<dbReference type="Proteomes" id="UP000241788">
    <property type="component" value="Unassembled WGS sequence"/>
</dbReference>
<proteinExistence type="predicted"/>
<keyword evidence="3" id="KW-1185">Reference proteome</keyword>
<evidence type="ECO:0000259" key="1">
    <source>
        <dbReference type="Pfam" id="PF03886"/>
    </source>
</evidence>
<feature type="domain" description="ABC-type transport auxiliary lipoprotein component" evidence="1">
    <location>
        <begin position="35"/>
        <end position="195"/>
    </location>
</feature>
<evidence type="ECO:0000313" key="2">
    <source>
        <dbReference type="EMBL" id="SIP88533.1"/>
    </source>
</evidence>
<evidence type="ECO:0000313" key="3">
    <source>
        <dbReference type="Proteomes" id="UP000241788"/>
    </source>
</evidence>
<dbReference type="RefSeq" id="WP_076584579.1">
    <property type="nucleotide sequence ID" value="NZ_FTLW01000001.1"/>
</dbReference>
<dbReference type="STRING" id="1604334.SAMN05421546_0162"/>
<sequence length="208" mass="22506">MNISASPSLRWFAAGLVLMLASCGIVPEKTEISVYHLQPSVQADAGWPHVDTQLVVLRPNAERLVNSARIMVRPTPGEVQVYKGATWSQPAPDILQDAIVRTLEDSRKLAGVTRRGGGIAGDFDLALDIRRFDADYAGGGTPSAVIEVSANLIHNDDNRVVATQTFRHATPAGSTAIVDVHRAFEQSLSDVTRDISGWTLTHMQRAGR</sequence>
<dbReference type="OrthoDB" id="5795476at2"/>
<dbReference type="EMBL" id="FTLW01000001">
    <property type="protein sequence ID" value="SIP88533.1"/>
    <property type="molecule type" value="Genomic_DNA"/>
</dbReference>
<dbReference type="Gene3D" id="3.40.50.10610">
    <property type="entry name" value="ABC-type transport auxiliary lipoprotein component"/>
    <property type="match status" value="1"/>
</dbReference>
<name>A0A1N6N8Y5_9GAMM</name>
<dbReference type="AlphaFoldDB" id="A0A1N6N8Y5"/>
<dbReference type="Pfam" id="PF03886">
    <property type="entry name" value="ABC_trans_aux"/>
    <property type="match status" value="1"/>
</dbReference>